<evidence type="ECO:0000313" key="13">
    <source>
        <dbReference type="Proteomes" id="UP000711178"/>
    </source>
</evidence>
<dbReference type="NCBIfam" id="TIGR00078">
    <property type="entry name" value="nadC"/>
    <property type="match status" value="1"/>
</dbReference>
<evidence type="ECO:0000256" key="6">
    <source>
        <dbReference type="ARBA" id="ARBA00022676"/>
    </source>
</evidence>
<gene>
    <name evidence="12" type="ORF">KIF53_06235</name>
</gene>
<feature type="domain" description="Quinolinate phosphoribosyl transferase N-terminal" evidence="11">
    <location>
        <begin position="33"/>
        <end position="115"/>
    </location>
</feature>
<dbReference type="InterPro" id="IPR036068">
    <property type="entry name" value="Nicotinate_pribotase-like_C"/>
</dbReference>
<sequence>MPALPAQHLPAQHLIAQQVGQALAEDIGQCDWTARLIDADKTGAARVIAREDAVICGQAWFDECFRQVDSRCAVQWRVAEGESVAAGSELCRISGPARALLTAERSALNFLQLLSAVATETRRYVEAAAGHRARILDTRKTVPGLRLAQKYAVTAGGGHNQRVGLFDGILIKENHIMAAGGVAEAMRQALQDLPPGVTLQIEVETLAQLEDALENGAKLVLLDNMSLEQMRAAVALSAGRAQLEASGGIDLDSVRAIAATGVDRISVGKLTKDIRAVDLSMRFTL</sequence>
<keyword evidence="7 9" id="KW-0808">Transferase</keyword>
<dbReference type="InterPro" id="IPR027277">
    <property type="entry name" value="NadC/ModD"/>
</dbReference>
<evidence type="ECO:0000256" key="2">
    <source>
        <dbReference type="ARBA" id="ARBA00004893"/>
    </source>
</evidence>
<dbReference type="Pfam" id="PF02749">
    <property type="entry name" value="QRPTase_N"/>
    <property type="match status" value="1"/>
</dbReference>
<dbReference type="Gene3D" id="3.90.1170.20">
    <property type="entry name" value="Quinolinate phosphoribosyl transferase, N-terminal domain"/>
    <property type="match status" value="1"/>
</dbReference>
<protein>
    <recommendedName>
        <fullName evidence="4">nicotinate-nucleotide diphosphorylase (carboxylating)</fullName>
        <ecNumber evidence="4">2.4.2.19</ecNumber>
    </recommendedName>
    <alternativeName>
        <fullName evidence="8">Quinolinate phosphoribosyltransferase [decarboxylating]</fullName>
    </alternativeName>
</protein>
<keyword evidence="13" id="KW-1185">Reference proteome</keyword>
<evidence type="ECO:0000256" key="1">
    <source>
        <dbReference type="ARBA" id="ARBA00003237"/>
    </source>
</evidence>
<organism evidence="12 13">
    <name type="scientific">Chromobacterium subtsugae</name>
    <dbReference type="NCBI Taxonomy" id="251747"/>
    <lineage>
        <taxon>Bacteria</taxon>
        <taxon>Pseudomonadati</taxon>
        <taxon>Pseudomonadota</taxon>
        <taxon>Betaproteobacteria</taxon>
        <taxon>Neisseriales</taxon>
        <taxon>Chromobacteriaceae</taxon>
        <taxon>Chromobacterium</taxon>
    </lineage>
</organism>
<comment type="caution">
    <text evidence="12">The sequence shown here is derived from an EMBL/GenBank/DDBJ whole genome shotgun (WGS) entry which is preliminary data.</text>
</comment>
<reference evidence="12 13" key="1">
    <citation type="submission" date="2021-05" db="EMBL/GenBank/DDBJ databases">
        <title>Draft Whole Genome Sequencing Of Biosensor Chromobacterium violaceum Strain CV026 Reveals A Regulatory RNA In Chromobacterium violaceum Phenotype Regulatory Network.</title>
        <authorList>
            <person name="Hong K.W."/>
            <person name="Chan K.G."/>
            <person name="Chang C.-Y."/>
        </authorList>
    </citation>
    <scope>NUCLEOTIDE SEQUENCE [LARGE SCALE GENOMIC DNA]</scope>
    <source>
        <strain evidence="12 13">ATCC 31532</strain>
    </source>
</reference>
<evidence type="ECO:0000256" key="3">
    <source>
        <dbReference type="ARBA" id="ARBA00009400"/>
    </source>
</evidence>
<evidence type="ECO:0000256" key="4">
    <source>
        <dbReference type="ARBA" id="ARBA00011944"/>
    </source>
</evidence>
<feature type="domain" description="Quinolinate phosphoribosyl transferase C-terminal" evidence="10">
    <location>
        <begin position="117"/>
        <end position="282"/>
    </location>
</feature>
<dbReference type="Pfam" id="PF01729">
    <property type="entry name" value="QRPTase_C"/>
    <property type="match status" value="1"/>
</dbReference>
<dbReference type="InterPro" id="IPR004393">
    <property type="entry name" value="NadC"/>
</dbReference>
<name>A0ABS7FAX5_9NEIS</name>
<evidence type="ECO:0000259" key="10">
    <source>
        <dbReference type="Pfam" id="PF01729"/>
    </source>
</evidence>
<dbReference type="Gene3D" id="3.20.20.70">
    <property type="entry name" value="Aldolase class I"/>
    <property type="match status" value="1"/>
</dbReference>
<dbReference type="PANTHER" id="PTHR32179:SF3">
    <property type="entry name" value="NICOTINATE-NUCLEOTIDE PYROPHOSPHORYLASE [CARBOXYLATING]"/>
    <property type="match status" value="1"/>
</dbReference>
<dbReference type="SUPFAM" id="SSF54675">
    <property type="entry name" value="Nicotinate/Quinolinate PRTase N-terminal domain-like"/>
    <property type="match status" value="1"/>
</dbReference>
<evidence type="ECO:0000256" key="7">
    <source>
        <dbReference type="ARBA" id="ARBA00022679"/>
    </source>
</evidence>
<comment type="pathway">
    <text evidence="2">Cofactor biosynthesis; NAD(+) biosynthesis; nicotinate D-ribonucleotide from quinolinate: step 1/1.</text>
</comment>
<dbReference type="SUPFAM" id="SSF51690">
    <property type="entry name" value="Nicotinate/Quinolinate PRTase C-terminal domain-like"/>
    <property type="match status" value="1"/>
</dbReference>
<evidence type="ECO:0000256" key="5">
    <source>
        <dbReference type="ARBA" id="ARBA00022642"/>
    </source>
</evidence>
<dbReference type="EMBL" id="JAHDTB010000004">
    <property type="protein sequence ID" value="MBW8287224.1"/>
    <property type="molecule type" value="Genomic_DNA"/>
</dbReference>
<dbReference type="CDD" id="cd01572">
    <property type="entry name" value="QPRTase"/>
    <property type="match status" value="1"/>
</dbReference>
<comment type="similarity">
    <text evidence="3 9">Belongs to the NadC/ModD family.</text>
</comment>
<accession>A0ABS7FAX5</accession>
<dbReference type="InterPro" id="IPR022412">
    <property type="entry name" value="Quinolinate_PRibosylTrfase_N"/>
</dbReference>
<dbReference type="InterPro" id="IPR037128">
    <property type="entry name" value="Quinolinate_PRibosylTase_N_sf"/>
</dbReference>
<evidence type="ECO:0000259" key="11">
    <source>
        <dbReference type="Pfam" id="PF02749"/>
    </source>
</evidence>
<dbReference type="PIRSF" id="PIRSF006250">
    <property type="entry name" value="NadC_ModD"/>
    <property type="match status" value="1"/>
</dbReference>
<proteinExistence type="inferred from homology"/>
<keyword evidence="6 9" id="KW-0328">Glycosyltransferase</keyword>
<comment type="function">
    <text evidence="1">Involved in the catabolism of quinolinic acid (QA).</text>
</comment>
<evidence type="ECO:0000256" key="9">
    <source>
        <dbReference type="PIRNR" id="PIRNR006250"/>
    </source>
</evidence>
<evidence type="ECO:0000313" key="12">
    <source>
        <dbReference type="EMBL" id="MBW8287224.1"/>
    </source>
</evidence>
<dbReference type="RefSeq" id="WP_043574051.1">
    <property type="nucleotide sequence ID" value="NZ_CP142381.1"/>
</dbReference>
<dbReference type="Proteomes" id="UP000711178">
    <property type="component" value="Unassembled WGS sequence"/>
</dbReference>
<dbReference type="EC" id="2.4.2.19" evidence="4"/>
<dbReference type="GeneID" id="89686874"/>
<dbReference type="InterPro" id="IPR013785">
    <property type="entry name" value="Aldolase_TIM"/>
</dbReference>
<keyword evidence="5" id="KW-0662">Pyridine nucleotide biosynthesis</keyword>
<dbReference type="PANTHER" id="PTHR32179">
    <property type="entry name" value="NICOTINATE-NUCLEOTIDE PYROPHOSPHORYLASE [CARBOXYLATING]"/>
    <property type="match status" value="1"/>
</dbReference>
<dbReference type="InterPro" id="IPR002638">
    <property type="entry name" value="Quinolinate_PRibosylTrfase_C"/>
</dbReference>
<evidence type="ECO:0000256" key="8">
    <source>
        <dbReference type="ARBA" id="ARBA00033102"/>
    </source>
</evidence>